<dbReference type="Pfam" id="PF07690">
    <property type="entry name" value="MFS_1"/>
    <property type="match status" value="1"/>
</dbReference>
<dbReference type="AlphaFoldDB" id="A0AAD8E9N7"/>
<comment type="subcellular location">
    <subcellularLocation>
        <location evidence="1">Membrane</location>
        <topology evidence="1">Multi-pass membrane protein</topology>
    </subcellularLocation>
</comment>
<gene>
    <name evidence="6" type="ORF">L9F63_003888</name>
</gene>
<dbReference type="InterPro" id="IPR036259">
    <property type="entry name" value="MFS_trans_sf"/>
</dbReference>
<evidence type="ECO:0000256" key="1">
    <source>
        <dbReference type="ARBA" id="ARBA00004141"/>
    </source>
</evidence>
<reference evidence="6" key="1">
    <citation type="journal article" date="2023" name="IScience">
        <title>Live-bearing cockroach genome reveals convergent evolutionary mechanisms linked to viviparity in insects and beyond.</title>
        <authorList>
            <person name="Fouks B."/>
            <person name="Harrison M.C."/>
            <person name="Mikhailova A.A."/>
            <person name="Marchal E."/>
            <person name="English S."/>
            <person name="Carruthers M."/>
            <person name="Jennings E.C."/>
            <person name="Chiamaka E.L."/>
            <person name="Frigard R.A."/>
            <person name="Pippel M."/>
            <person name="Attardo G.M."/>
            <person name="Benoit J.B."/>
            <person name="Bornberg-Bauer E."/>
            <person name="Tobe S.S."/>
        </authorList>
    </citation>
    <scope>NUCLEOTIDE SEQUENCE</scope>
    <source>
        <strain evidence="6">Stay&amp;Tobe</strain>
    </source>
</reference>
<reference evidence="6" key="2">
    <citation type="submission" date="2023-05" db="EMBL/GenBank/DDBJ databases">
        <authorList>
            <person name="Fouks B."/>
        </authorList>
    </citation>
    <scope>NUCLEOTIDE SEQUENCE</scope>
    <source>
        <strain evidence="6">Stay&amp;Tobe</strain>
        <tissue evidence="6">Testes</tissue>
    </source>
</reference>
<dbReference type="InterPro" id="IPR050382">
    <property type="entry name" value="MFS_Na/Anion_cotransporter"/>
</dbReference>
<evidence type="ECO:0000313" key="6">
    <source>
        <dbReference type="EMBL" id="KAJ9581819.1"/>
    </source>
</evidence>
<accession>A0AAD8E9N7</accession>
<dbReference type="GO" id="GO:0022857">
    <property type="term" value="F:transmembrane transporter activity"/>
    <property type="evidence" value="ECO:0007669"/>
    <property type="project" value="InterPro"/>
</dbReference>
<dbReference type="Gene3D" id="1.20.1250.20">
    <property type="entry name" value="MFS general substrate transporter like domains"/>
    <property type="match status" value="1"/>
</dbReference>
<feature type="non-terminal residue" evidence="6">
    <location>
        <position position="229"/>
    </location>
</feature>
<proteinExistence type="predicted"/>
<dbReference type="PANTHER" id="PTHR11662">
    <property type="entry name" value="SOLUTE CARRIER FAMILY 17"/>
    <property type="match status" value="1"/>
</dbReference>
<dbReference type="GO" id="GO:0016020">
    <property type="term" value="C:membrane"/>
    <property type="evidence" value="ECO:0007669"/>
    <property type="project" value="UniProtKB-SubCell"/>
</dbReference>
<keyword evidence="3 5" id="KW-1133">Transmembrane helix</keyword>
<name>A0AAD8E9N7_DIPPU</name>
<evidence type="ECO:0000256" key="2">
    <source>
        <dbReference type="ARBA" id="ARBA00022692"/>
    </source>
</evidence>
<dbReference type="EMBL" id="JASPKZ010007842">
    <property type="protein sequence ID" value="KAJ9581819.1"/>
    <property type="molecule type" value="Genomic_DNA"/>
</dbReference>
<sequence>MLIYSSENASHCRVDVRRGAGVFGLVSVVSTRLNMDSKGEKLVLQPGDNHVYIPAKTSNQGFIKIRYVFAILGFILMAIIYGLKVNLSVAMVGMMNHTAHASGPLNVTQSDCPGDAKNTTSHKDGPFDWGEEIKGLILSSYFFGYLVSQVPGGRVAEVLSAKWILFASVALNIIPTILTPPAALIHWEDGGGMVADSTKGGFSFPALHVMISKWSPVEERSVISSIIYA</sequence>
<keyword evidence="4 5" id="KW-0472">Membrane</keyword>
<dbReference type="SUPFAM" id="SSF103473">
    <property type="entry name" value="MFS general substrate transporter"/>
    <property type="match status" value="1"/>
</dbReference>
<evidence type="ECO:0000313" key="7">
    <source>
        <dbReference type="Proteomes" id="UP001233999"/>
    </source>
</evidence>
<comment type="caution">
    <text evidence="6">The sequence shown here is derived from an EMBL/GenBank/DDBJ whole genome shotgun (WGS) entry which is preliminary data.</text>
</comment>
<evidence type="ECO:0000256" key="3">
    <source>
        <dbReference type="ARBA" id="ARBA00022989"/>
    </source>
</evidence>
<evidence type="ECO:0000256" key="4">
    <source>
        <dbReference type="ARBA" id="ARBA00023136"/>
    </source>
</evidence>
<dbReference type="InterPro" id="IPR011701">
    <property type="entry name" value="MFS"/>
</dbReference>
<dbReference type="Proteomes" id="UP001233999">
    <property type="component" value="Unassembled WGS sequence"/>
</dbReference>
<feature type="transmembrane region" description="Helical" evidence="5">
    <location>
        <begin position="65"/>
        <end position="83"/>
    </location>
</feature>
<organism evidence="6 7">
    <name type="scientific">Diploptera punctata</name>
    <name type="common">Pacific beetle cockroach</name>
    <dbReference type="NCBI Taxonomy" id="6984"/>
    <lineage>
        <taxon>Eukaryota</taxon>
        <taxon>Metazoa</taxon>
        <taxon>Ecdysozoa</taxon>
        <taxon>Arthropoda</taxon>
        <taxon>Hexapoda</taxon>
        <taxon>Insecta</taxon>
        <taxon>Pterygota</taxon>
        <taxon>Neoptera</taxon>
        <taxon>Polyneoptera</taxon>
        <taxon>Dictyoptera</taxon>
        <taxon>Blattodea</taxon>
        <taxon>Blaberoidea</taxon>
        <taxon>Blaberidae</taxon>
        <taxon>Diplopterinae</taxon>
        <taxon>Diploptera</taxon>
    </lineage>
</organism>
<protein>
    <recommendedName>
        <fullName evidence="8">Sialin</fullName>
    </recommendedName>
</protein>
<keyword evidence="7" id="KW-1185">Reference proteome</keyword>
<dbReference type="PANTHER" id="PTHR11662:SF457">
    <property type="entry name" value="MAJOR FACILITATOR SUPERFAMILY TRANSPORTER 3"/>
    <property type="match status" value="1"/>
</dbReference>
<evidence type="ECO:0008006" key="8">
    <source>
        <dbReference type="Google" id="ProtNLM"/>
    </source>
</evidence>
<evidence type="ECO:0000256" key="5">
    <source>
        <dbReference type="SAM" id="Phobius"/>
    </source>
</evidence>
<keyword evidence="2 5" id="KW-0812">Transmembrane</keyword>
<dbReference type="GO" id="GO:0006820">
    <property type="term" value="P:monoatomic anion transport"/>
    <property type="evidence" value="ECO:0007669"/>
    <property type="project" value="TreeGrafter"/>
</dbReference>